<sequence>MKKDDVLSDWNEENEQIDQKNARKLVWRTRISIGFTVIRTLLLVLLLYLLYVIPMQVYYDMSGKQAGFDRMVTTLVETRNPGITVDKSGAGQSASINPLLTQKTTQTVYRRVGDWEVAAGKITAKKRLFGKLHYTLDLKEKYLNDDFVSSFAIAPDLLGEDSLAEDAPTGFSLSEQLNKIEDGYVAQVKFAAKQGMAPGELIDLLADYNVEIYQMAVYGGEITEINMPFSRAGQFTFASTLLLRPATEYDDKNRHSSSYLSLTTKESLAAAEKQFFEDLEWLIENGNYPDKKIDEQRLDYLNQHGIQVFGATVTGPVREIERLEEKELLHQFQLGGIEVWKWQER</sequence>
<dbReference type="Pfam" id="PF13791">
    <property type="entry name" value="Sigma_reg_C"/>
    <property type="match status" value="1"/>
</dbReference>
<evidence type="ECO:0000313" key="3">
    <source>
        <dbReference type="EMBL" id="SDJ65663.1"/>
    </source>
</evidence>
<keyword evidence="4" id="KW-1185">Reference proteome</keyword>
<evidence type="ECO:0000259" key="2">
    <source>
        <dbReference type="Pfam" id="PF13791"/>
    </source>
</evidence>
<protein>
    <submittedName>
        <fullName evidence="3">Sigma factor regulator C-terminal</fullName>
    </submittedName>
</protein>
<keyword evidence="1" id="KW-1133">Transmembrane helix</keyword>
<organism evidence="3 4">
    <name type="scientific">Sediminibacillus albus</name>
    <dbReference type="NCBI Taxonomy" id="407036"/>
    <lineage>
        <taxon>Bacteria</taxon>
        <taxon>Bacillati</taxon>
        <taxon>Bacillota</taxon>
        <taxon>Bacilli</taxon>
        <taxon>Bacillales</taxon>
        <taxon>Bacillaceae</taxon>
        <taxon>Sediminibacillus</taxon>
    </lineage>
</organism>
<dbReference type="InterPro" id="IPR025672">
    <property type="entry name" value="Sigma_reg_C_dom"/>
</dbReference>
<feature type="domain" description="Sigma factor regulator C-terminal" evidence="2">
    <location>
        <begin position="177"/>
        <end position="335"/>
    </location>
</feature>
<feature type="transmembrane region" description="Helical" evidence="1">
    <location>
        <begin position="33"/>
        <end position="53"/>
    </location>
</feature>
<dbReference type="EMBL" id="FNFL01000001">
    <property type="protein sequence ID" value="SDJ65663.1"/>
    <property type="molecule type" value="Genomic_DNA"/>
</dbReference>
<proteinExistence type="predicted"/>
<dbReference type="AlphaFoldDB" id="A0A1G8VI28"/>
<name>A0A1G8VI28_9BACI</name>
<gene>
    <name evidence="3" type="ORF">SAMN05216243_0124</name>
</gene>
<accession>A0A1G8VI28</accession>
<dbReference type="RefSeq" id="WP_175559200.1">
    <property type="nucleotide sequence ID" value="NZ_FNFL01000001.1"/>
</dbReference>
<keyword evidence="1" id="KW-0472">Membrane</keyword>
<keyword evidence="1" id="KW-0812">Transmembrane</keyword>
<evidence type="ECO:0000313" key="4">
    <source>
        <dbReference type="Proteomes" id="UP000198694"/>
    </source>
</evidence>
<dbReference type="STRING" id="407036.SAMN05216243_0124"/>
<evidence type="ECO:0000256" key="1">
    <source>
        <dbReference type="SAM" id="Phobius"/>
    </source>
</evidence>
<dbReference type="Proteomes" id="UP000198694">
    <property type="component" value="Unassembled WGS sequence"/>
</dbReference>
<reference evidence="3 4" key="1">
    <citation type="submission" date="2016-10" db="EMBL/GenBank/DDBJ databases">
        <authorList>
            <person name="de Groot N.N."/>
        </authorList>
    </citation>
    <scope>NUCLEOTIDE SEQUENCE [LARGE SCALE GENOMIC DNA]</scope>
    <source>
        <strain evidence="3 4">CGMCC 1.6502</strain>
    </source>
</reference>